<reference evidence="7 8" key="1">
    <citation type="submission" date="2015-07" db="EMBL/GenBank/DDBJ databases">
        <title>Genome sequence of Levilinea saccharolytica DSM 16555.</title>
        <authorList>
            <person name="Hemp J."/>
            <person name="Ward L.M."/>
            <person name="Pace L.A."/>
            <person name="Fischer W.W."/>
        </authorList>
    </citation>
    <scope>NUCLEOTIDE SEQUENCE [LARGE SCALE GENOMIC DNA]</scope>
    <source>
        <strain evidence="7 8">KIBI-1</strain>
    </source>
</reference>
<evidence type="ECO:0000256" key="2">
    <source>
        <dbReference type="ARBA" id="ARBA00022692"/>
    </source>
</evidence>
<dbReference type="InterPro" id="IPR020846">
    <property type="entry name" value="MFS_dom"/>
</dbReference>
<evidence type="ECO:0000256" key="3">
    <source>
        <dbReference type="ARBA" id="ARBA00022989"/>
    </source>
</evidence>
<evidence type="ECO:0000313" key="8">
    <source>
        <dbReference type="Proteomes" id="UP000050501"/>
    </source>
</evidence>
<dbReference type="SUPFAM" id="SSF103473">
    <property type="entry name" value="MFS general substrate transporter"/>
    <property type="match status" value="1"/>
</dbReference>
<dbReference type="PROSITE" id="PS50850">
    <property type="entry name" value="MFS"/>
    <property type="match status" value="1"/>
</dbReference>
<keyword evidence="4 5" id="KW-0472">Membrane</keyword>
<comment type="caution">
    <text evidence="7">The sequence shown here is derived from an EMBL/GenBank/DDBJ whole genome shotgun (WGS) entry which is preliminary data.</text>
</comment>
<dbReference type="InterPro" id="IPR036259">
    <property type="entry name" value="MFS_trans_sf"/>
</dbReference>
<name>A0A0P6YE34_9CHLR</name>
<feature type="transmembrane region" description="Helical" evidence="5">
    <location>
        <begin position="292"/>
        <end position="314"/>
    </location>
</feature>
<proteinExistence type="predicted"/>
<evidence type="ECO:0000313" key="7">
    <source>
        <dbReference type="EMBL" id="KPL91853.1"/>
    </source>
</evidence>
<keyword evidence="2 5" id="KW-0812">Transmembrane</keyword>
<evidence type="ECO:0000259" key="6">
    <source>
        <dbReference type="PROSITE" id="PS50850"/>
    </source>
</evidence>
<keyword evidence="8" id="KW-1185">Reference proteome</keyword>
<feature type="transmembrane region" description="Helical" evidence="5">
    <location>
        <begin position="224"/>
        <end position="241"/>
    </location>
</feature>
<feature type="transmembrane region" description="Helical" evidence="5">
    <location>
        <begin position="183"/>
        <end position="203"/>
    </location>
</feature>
<dbReference type="Proteomes" id="UP000050501">
    <property type="component" value="Unassembled WGS sequence"/>
</dbReference>
<dbReference type="STRING" id="229921.ADN01_00295"/>
<dbReference type="InterPro" id="IPR005829">
    <property type="entry name" value="Sugar_transporter_CS"/>
</dbReference>
<dbReference type="PANTHER" id="PTHR23518">
    <property type="entry name" value="C-METHYLTRANSFERASE"/>
    <property type="match status" value="1"/>
</dbReference>
<evidence type="ECO:0000256" key="4">
    <source>
        <dbReference type="ARBA" id="ARBA00023136"/>
    </source>
</evidence>
<dbReference type="PROSITE" id="PS00216">
    <property type="entry name" value="SUGAR_TRANSPORT_1"/>
    <property type="match status" value="1"/>
</dbReference>
<feature type="transmembrane region" description="Helical" evidence="5">
    <location>
        <begin position="320"/>
        <end position="342"/>
    </location>
</feature>
<keyword evidence="3 5" id="KW-1133">Transmembrane helix</keyword>
<dbReference type="AlphaFoldDB" id="A0A0P6YE34"/>
<evidence type="ECO:0000256" key="1">
    <source>
        <dbReference type="ARBA" id="ARBA00004651"/>
    </source>
</evidence>
<organism evidence="7 8">
    <name type="scientific">Levilinea saccharolytica</name>
    <dbReference type="NCBI Taxonomy" id="229921"/>
    <lineage>
        <taxon>Bacteria</taxon>
        <taxon>Bacillati</taxon>
        <taxon>Chloroflexota</taxon>
        <taxon>Anaerolineae</taxon>
        <taxon>Anaerolineales</taxon>
        <taxon>Anaerolineaceae</taxon>
        <taxon>Levilinea</taxon>
    </lineage>
</organism>
<dbReference type="GO" id="GO:0005886">
    <property type="term" value="C:plasma membrane"/>
    <property type="evidence" value="ECO:0007669"/>
    <property type="project" value="UniProtKB-SubCell"/>
</dbReference>
<accession>A0A0P6YE34</accession>
<dbReference type="Pfam" id="PF07690">
    <property type="entry name" value="MFS_1"/>
    <property type="match status" value="2"/>
</dbReference>
<comment type="subcellular location">
    <subcellularLocation>
        <location evidence="1">Cell membrane</location>
        <topology evidence="1">Multi-pass membrane protein</topology>
    </subcellularLocation>
</comment>
<dbReference type="CDD" id="cd17370">
    <property type="entry name" value="MFS_MJ1317_like"/>
    <property type="match status" value="1"/>
</dbReference>
<dbReference type="PANTHER" id="PTHR23518:SF2">
    <property type="entry name" value="MAJOR FACILITATOR SUPERFAMILY TRANSPORTER"/>
    <property type="match status" value="1"/>
</dbReference>
<gene>
    <name evidence="7" type="ORF">ADN01_00295</name>
</gene>
<feature type="transmembrane region" description="Helical" evidence="5">
    <location>
        <begin position="385"/>
        <end position="405"/>
    </location>
</feature>
<feature type="transmembrane region" description="Helical" evidence="5">
    <location>
        <begin position="261"/>
        <end position="280"/>
    </location>
</feature>
<dbReference type="GO" id="GO:0022857">
    <property type="term" value="F:transmembrane transporter activity"/>
    <property type="evidence" value="ECO:0007669"/>
    <property type="project" value="InterPro"/>
</dbReference>
<evidence type="ECO:0000256" key="5">
    <source>
        <dbReference type="SAM" id="Phobius"/>
    </source>
</evidence>
<protein>
    <submittedName>
        <fullName evidence="7">MFS transporter</fullName>
    </submittedName>
</protein>
<dbReference type="Gene3D" id="1.20.1250.20">
    <property type="entry name" value="MFS general substrate transporter like domains"/>
    <property type="match status" value="2"/>
</dbReference>
<feature type="transmembrane region" description="Helical" evidence="5">
    <location>
        <begin position="151"/>
        <end position="171"/>
    </location>
</feature>
<feature type="domain" description="Major facilitator superfamily (MFS) profile" evidence="6">
    <location>
        <begin position="20"/>
        <end position="410"/>
    </location>
</feature>
<dbReference type="InterPro" id="IPR011701">
    <property type="entry name" value="MFS"/>
</dbReference>
<dbReference type="EMBL" id="LGCM01000002">
    <property type="protein sequence ID" value="KPL91853.1"/>
    <property type="molecule type" value="Genomic_DNA"/>
</dbReference>
<sequence length="415" mass="44482">MEQAAKRPADEGLRSLPRNVWAVSATSFFMDISSEMVINILPLFLSNALGVKTNLIGLIEGVAESTSSLLKLFSGWLSDRLGGRKWIAVAGYSISMLAKPFFYFANTWGMVAGVRWADRVGKGIRTAPRDALVADSVEESRRGAAFGFQRAADTAGAMLGLLIALLVVWMAQSNSVSLGASTFRTVVLISIIPAVLAVAALAFGARDVPRQGQRAMPKFAFRALGKRFMVFMLIVSIFDLGNSSDAFLVLRAQERGLSVTGILAMLVVFNLIYTLVSAPAGKLSDRIGRRRLIIYGWVVYALIYLGFSAAQSGWQIFGLYVMYGLYYGLAYGSSKAIVADLVPAELRGTAYGTYNAVLGILDLPASLIAGILWQGLGSWAGFGPSAPFLFGGVLALVAAVMMAVWKPEAQKSLSA</sequence>
<feature type="transmembrane region" description="Helical" evidence="5">
    <location>
        <begin position="354"/>
        <end position="373"/>
    </location>
</feature>